<dbReference type="RefSeq" id="WP_085021925.1">
    <property type="nucleotide sequence ID" value="NZ_BMHD01000004.1"/>
</dbReference>
<dbReference type="SUPFAM" id="SSF52833">
    <property type="entry name" value="Thioredoxin-like"/>
    <property type="match status" value="1"/>
</dbReference>
<dbReference type="EMBL" id="CP020717">
    <property type="protein sequence ID" value="ARJ07793.1"/>
    <property type="molecule type" value="Genomic_DNA"/>
</dbReference>
<geneLocation type="plasmid" evidence="1">
    <name>unnamed2</name>
</geneLocation>
<dbReference type="Pfam" id="PF00462">
    <property type="entry name" value="Glutaredoxin"/>
    <property type="match status" value="1"/>
</dbReference>
<keyword evidence="2" id="KW-1185">Reference proteome</keyword>
<dbReference type="Gene3D" id="3.40.30.10">
    <property type="entry name" value="Glutaredoxin"/>
    <property type="match status" value="1"/>
</dbReference>
<proteinExistence type="predicted"/>
<dbReference type="Proteomes" id="UP000192775">
    <property type="component" value="Plasmid unnamed2"/>
</dbReference>
<organism evidence="1 2">
    <name type="scientific">Cnuibacter physcomitrellae</name>
    <dbReference type="NCBI Taxonomy" id="1619308"/>
    <lineage>
        <taxon>Bacteria</taxon>
        <taxon>Bacillati</taxon>
        <taxon>Actinomycetota</taxon>
        <taxon>Actinomycetes</taxon>
        <taxon>Micrococcales</taxon>
        <taxon>Microbacteriaceae</taxon>
        <taxon>Cnuibacter</taxon>
    </lineage>
</organism>
<dbReference type="KEGG" id="cphy:B5808_20600"/>
<protein>
    <submittedName>
        <fullName evidence="1">Uncharacterized protein</fullName>
    </submittedName>
</protein>
<evidence type="ECO:0000313" key="2">
    <source>
        <dbReference type="Proteomes" id="UP000192775"/>
    </source>
</evidence>
<gene>
    <name evidence="1" type="ORF">B5808_20600</name>
</gene>
<reference evidence="1 2" key="1">
    <citation type="submission" date="2017-04" db="EMBL/GenBank/DDBJ databases">
        <authorList>
            <person name="Afonso C.L."/>
            <person name="Miller P.J."/>
            <person name="Scott M.A."/>
            <person name="Spackman E."/>
            <person name="Goraichik I."/>
            <person name="Dimitrov K.M."/>
            <person name="Suarez D.L."/>
            <person name="Swayne D.E."/>
        </authorList>
    </citation>
    <scope>NUCLEOTIDE SEQUENCE [LARGE SCALE GENOMIC DNA]</scope>
    <source>
        <strain evidence="2">XA(T)</strain>
        <plasmid evidence="2">Plasmid unnamed2</plasmid>
    </source>
</reference>
<evidence type="ECO:0000313" key="1">
    <source>
        <dbReference type="EMBL" id="ARJ07793.1"/>
    </source>
</evidence>
<dbReference type="InterPro" id="IPR036249">
    <property type="entry name" value="Thioredoxin-like_sf"/>
</dbReference>
<keyword evidence="1" id="KW-0614">Plasmid</keyword>
<dbReference type="CDD" id="cd02976">
    <property type="entry name" value="NrdH"/>
    <property type="match status" value="1"/>
</dbReference>
<sequence length="79" mass="8461">MSVIVYTKAGFCGQCKATETALDRAGIVYEPRLLEDQPESVIEDFKTRIGLTAPIVITDTEAGSWAGFRPDLISALAAA</sequence>
<dbReference type="InterPro" id="IPR002109">
    <property type="entry name" value="Glutaredoxin"/>
</dbReference>
<accession>A0A1X9LRJ4</accession>
<dbReference type="AlphaFoldDB" id="A0A1X9LRJ4"/>
<name>A0A1X9LRJ4_9MICO</name>